<dbReference type="InterPro" id="IPR013783">
    <property type="entry name" value="Ig-like_fold"/>
</dbReference>
<proteinExistence type="predicted"/>
<feature type="domain" description="5'-Nucleotidase C-terminal" evidence="5">
    <location>
        <begin position="376"/>
        <end position="533"/>
    </location>
</feature>
<dbReference type="Gene3D" id="3.90.780.10">
    <property type="entry name" value="5'-Nucleotidase, C-terminal domain"/>
    <property type="match status" value="1"/>
</dbReference>
<gene>
    <name evidence="7" type="ORF">IEZ25_21110</name>
</gene>
<feature type="domain" description="Calcineurin-like phosphoesterase" evidence="4">
    <location>
        <begin position="45"/>
        <end position="265"/>
    </location>
</feature>
<evidence type="ECO:0000256" key="1">
    <source>
        <dbReference type="ARBA" id="ARBA00022729"/>
    </source>
</evidence>
<dbReference type="Gene3D" id="3.60.21.10">
    <property type="match status" value="1"/>
</dbReference>
<dbReference type="InterPro" id="IPR006179">
    <property type="entry name" value="5_nucleotidase/apyrase"/>
</dbReference>
<evidence type="ECO:0000313" key="8">
    <source>
        <dbReference type="Proteomes" id="UP000649289"/>
    </source>
</evidence>
<name>A0ABR8MM73_9ACTN</name>
<protein>
    <submittedName>
        <fullName evidence="7">5'-nucleotidase C-terminal domain-containing protein</fullName>
    </submittedName>
</protein>
<dbReference type="Pfam" id="PF02872">
    <property type="entry name" value="5_nucleotid_C"/>
    <property type="match status" value="1"/>
</dbReference>
<keyword evidence="8" id="KW-1185">Reference proteome</keyword>
<evidence type="ECO:0000259" key="4">
    <source>
        <dbReference type="Pfam" id="PF00149"/>
    </source>
</evidence>
<evidence type="ECO:0000256" key="2">
    <source>
        <dbReference type="SAM" id="MobiDB-lite"/>
    </source>
</evidence>
<dbReference type="EMBL" id="JACXYY010000013">
    <property type="protein sequence ID" value="MBD3917123.1"/>
    <property type="molecule type" value="Genomic_DNA"/>
</dbReference>
<accession>A0ABR8MM73</accession>
<dbReference type="SUPFAM" id="SSF56300">
    <property type="entry name" value="Metallo-dependent phosphatases"/>
    <property type="match status" value="1"/>
</dbReference>
<dbReference type="Gene3D" id="2.60.40.10">
    <property type="entry name" value="Immunoglobulins"/>
    <property type="match status" value="1"/>
</dbReference>
<organism evidence="7 8">
    <name type="scientific">Nocardioides hwasunensis</name>
    <dbReference type="NCBI Taxonomy" id="397258"/>
    <lineage>
        <taxon>Bacteria</taxon>
        <taxon>Bacillati</taxon>
        <taxon>Actinomycetota</taxon>
        <taxon>Actinomycetes</taxon>
        <taxon>Propionibacteriales</taxon>
        <taxon>Nocardioidaceae</taxon>
        <taxon>Nocardioides</taxon>
    </lineage>
</organism>
<feature type="chain" id="PRO_5047091846" evidence="3">
    <location>
        <begin position="38"/>
        <end position="878"/>
    </location>
</feature>
<keyword evidence="1 3" id="KW-0732">Signal</keyword>
<dbReference type="PRINTS" id="PR01607">
    <property type="entry name" value="APYRASEFAMLY"/>
</dbReference>
<reference evidence="7 8" key="1">
    <citation type="submission" date="2020-09" db="EMBL/GenBank/DDBJ databases">
        <title>novel species in genus Nocardioides.</title>
        <authorList>
            <person name="Zhang G."/>
        </authorList>
    </citation>
    <scope>NUCLEOTIDE SEQUENCE [LARGE SCALE GENOMIC DNA]</scope>
    <source>
        <strain evidence="7 8">19197</strain>
    </source>
</reference>
<dbReference type="InterPro" id="IPR036907">
    <property type="entry name" value="5'-Nucleotdase_C_sf"/>
</dbReference>
<dbReference type="Pfam" id="PF00149">
    <property type="entry name" value="Metallophos"/>
    <property type="match status" value="1"/>
</dbReference>
<evidence type="ECO:0000259" key="5">
    <source>
        <dbReference type="Pfam" id="PF02872"/>
    </source>
</evidence>
<evidence type="ECO:0000313" key="7">
    <source>
        <dbReference type="EMBL" id="MBD3917123.1"/>
    </source>
</evidence>
<dbReference type="InterPro" id="IPR029052">
    <property type="entry name" value="Metallo-depent_PP-like"/>
</dbReference>
<sequence>MPSPSASRHAVRAISSATALGVSAAGLVVAAAPSAYAAPVTIQLLNINDFHGRIDANTTKFATTVENLRAANPRTLLLSAGDNIGASLFASSIQQDAPTIDVLNALGLRGSAVGNHELDKGADDLTGRVDDRADFDYLGANVYDKGTTNPALPEYATYQVGGVTVGVIGVVTQETTEAVSPAGIASLDFGDPVDAVNRVAGRLSDGDATNGEADVIVAEYHEGADTNLATQAACDTAIAADTVFGDIATDTAASVDVIFTGHTHSTYACDGPVPGSARTRPIVQTGSYGANIGRVELTVDTTTGAVTAYAKSNVARVASENLSLPRVAQVKSIVDAAIARSVEVGNVAVGTQTGDITTAFTGGSYTGPGGTYTGGTRDDRASESTLGNLVAESMRAGVTGRTADLAVVNPGGLRAELPVAGNTSTYSANTDGVITLAEAAAVLPFANTISLVDLTGAQLDAVLEQQWPTANRTTTLRLGLSDNVRVTADPSRPAGDRVTSIRIDGAPVDPTATYTVSTLNFLAAGGDGFSAFAGGRSTDIGLLDLDLFTDQLKTSSPVSPDFARHQVDVSGTLPETVVAGDRVDVSLSRLDLTSQGSPANASVLAFAVDGDGYRQLGTFPVSLGKADVSLTVPADLAGEQQLALVAEPSRTLVGADLPQLTSTTTAAIPTQVTFGSASTVSVTVDAPLAPRGPARLLDGNAVVGHADVIDGSATFSLTGGELAVGTHQLRVAYDGDDLVAPSASAVTPVRVVEAPVTAPTPTVPTPTTPTPGPVVGPEAPQLSLRVRVKPRPVLTKQTRARVRITLRTADGRRVDTDGRVRVRVGGRTYRTTLRDGRAVVRLRAFNRPGKRWVRVSYRDADLPKRITETAVIRVRAPR</sequence>
<dbReference type="SUPFAM" id="SSF55816">
    <property type="entry name" value="5'-nucleotidase (syn. UDP-sugar hydrolase), C-terminal domain"/>
    <property type="match status" value="1"/>
</dbReference>
<dbReference type="InterPro" id="IPR032109">
    <property type="entry name" value="Big_3_5"/>
</dbReference>
<dbReference type="PANTHER" id="PTHR11575">
    <property type="entry name" value="5'-NUCLEOTIDASE-RELATED"/>
    <property type="match status" value="1"/>
</dbReference>
<dbReference type="PANTHER" id="PTHR11575:SF24">
    <property type="entry name" value="5'-NUCLEOTIDASE"/>
    <property type="match status" value="1"/>
</dbReference>
<dbReference type="Pfam" id="PF16640">
    <property type="entry name" value="Big_3_5"/>
    <property type="match status" value="1"/>
</dbReference>
<evidence type="ECO:0000256" key="3">
    <source>
        <dbReference type="SAM" id="SignalP"/>
    </source>
</evidence>
<feature type="compositionally biased region" description="Pro residues" evidence="2">
    <location>
        <begin position="761"/>
        <end position="774"/>
    </location>
</feature>
<feature type="domain" description="Bacterial Ig-like" evidence="6">
    <location>
        <begin position="667"/>
        <end position="751"/>
    </location>
</feature>
<feature type="region of interest" description="Disordered" evidence="2">
    <location>
        <begin position="757"/>
        <end position="778"/>
    </location>
</feature>
<dbReference type="InterPro" id="IPR008334">
    <property type="entry name" value="5'-Nucleotdase_C"/>
</dbReference>
<dbReference type="InterPro" id="IPR004843">
    <property type="entry name" value="Calcineurin-like_PHP"/>
</dbReference>
<dbReference type="Proteomes" id="UP000649289">
    <property type="component" value="Unassembled WGS sequence"/>
</dbReference>
<comment type="caution">
    <text evidence="7">The sequence shown here is derived from an EMBL/GenBank/DDBJ whole genome shotgun (WGS) entry which is preliminary data.</text>
</comment>
<evidence type="ECO:0000259" key="6">
    <source>
        <dbReference type="Pfam" id="PF16640"/>
    </source>
</evidence>
<feature type="signal peptide" evidence="3">
    <location>
        <begin position="1"/>
        <end position="37"/>
    </location>
</feature>
<dbReference type="RefSeq" id="WP_191201462.1">
    <property type="nucleotide sequence ID" value="NZ_BAAAPA010000001.1"/>
</dbReference>